<sequence length="125" mass="13901">MRGARCSLLCEGPASGCQSDDFVRKGPRVKLTGWGCWRPVGVGGSVNNATTAWARKAFTLVNFETTRGNCEPDTSSQTSLWRRLQLHCGHPRRSYYLYTLCPPSWLSFYPQRIAGVGVAQTVFLK</sequence>
<keyword evidence="2" id="KW-1185">Reference proteome</keyword>
<dbReference type="Proteomes" id="UP000324222">
    <property type="component" value="Unassembled WGS sequence"/>
</dbReference>
<reference evidence="1 2" key="1">
    <citation type="submission" date="2019-05" db="EMBL/GenBank/DDBJ databases">
        <title>Another draft genome of Portunus trituberculatus and its Hox gene families provides insights of decapod evolution.</title>
        <authorList>
            <person name="Jeong J.-H."/>
            <person name="Song I."/>
            <person name="Kim S."/>
            <person name="Choi T."/>
            <person name="Kim D."/>
            <person name="Ryu S."/>
            <person name="Kim W."/>
        </authorList>
    </citation>
    <scope>NUCLEOTIDE SEQUENCE [LARGE SCALE GENOMIC DNA]</scope>
    <source>
        <tissue evidence="1">Muscle</tissue>
    </source>
</reference>
<gene>
    <name evidence="1" type="ORF">E2C01_055155</name>
</gene>
<organism evidence="1 2">
    <name type="scientific">Portunus trituberculatus</name>
    <name type="common">Swimming crab</name>
    <name type="synonym">Neptunus trituberculatus</name>
    <dbReference type="NCBI Taxonomy" id="210409"/>
    <lineage>
        <taxon>Eukaryota</taxon>
        <taxon>Metazoa</taxon>
        <taxon>Ecdysozoa</taxon>
        <taxon>Arthropoda</taxon>
        <taxon>Crustacea</taxon>
        <taxon>Multicrustacea</taxon>
        <taxon>Malacostraca</taxon>
        <taxon>Eumalacostraca</taxon>
        <taxon>Eucarida</taxon>
        <taxon>Decapoda</taxon>
        <taxon>Pleocyemata</taxon>
        <taxon>Brachyura</taxon>
        <taxon>Eubrachyura</taxon>
        <taxon>Portunoidea</taxon>
        <taxon>Portunidae</taxon>
        <taxon>Portuninae</taxon>
        <taxon>Portunus</taxon>
    </lineage>
</organism>
<name>A0A5B7GQF8_PORTR</name>
<accession>A0A5B7GQF8</accession>
<evidence type="ECO:0000313" key="1">
    <source>
        <dbReference type="EMBL" id="MPC61092.1"/>
    </source>
</evidence>
<evidence type="ECO:0000313" key="2">
    <source>
        <dbReference type="Proteomes" id="UP000324222"/>
    </source>
</evidence>
<comment type="caution">
    <text evidence="1">The sequence shown here is derived from an EMBL/GenBank/DDBJ whole genome shotgun (WGS) entry which is preliminary data.</text>
</comment>
<protein>
    <submittedName>
        <fullName evidence="1">Uncharacterized protein</fullName>
    </submittedName>
</protein>
<proteinExistence type="predicted"/>
<dbReference type="AlphaFoldDB" id="A0A5B7GQF8"/>
<dbReference type="EMBL" id="VSRR010018207">
    <property type="protein sequence ID" value="MPC61092.1"/>
    <property type="molecule type" value="Genomic_DNA"/>
</dbReference>